<evidence type="ECO:0000313" key="1">
    <source>
        <dbReference type="EMBL" id="MDL9977778.1"/>
    </source>
</evidence>
<dbReference type="RefSeq" id="WP_286285556.1">
    <property type="nucleotide sequence ID" value="NZ_JASXSZ010000001.1"/>
</dbReference>
<keyword evidence="2" id="KW-1185">Reference proteome</keyword>
<gene>
    <name evidence="1" type="ORF">QSV35_00400</name>
</gene>
<comment type="caution">
    <text evidence="1">The sequence shown here is derived from an EMBL/GenBank/DDBJ whole genome shotgun (WGS) entry which is preliminary data.</text>
</comment>
<dbReference type="EMBL" id="JASXSZ010000001">
    <property type="protein sequence ID" value="MDL9977778.1"/>
    <property type="molecule type" value="Genomic_DNA"/>
</dbReference>
<evidence type="ECO:0008006" key="3">
    <source>
        <dbReference type="Google" id="ProtNLM"/>
    </source>
</evidence>
<proteinExistence type="predicted"/>
<reference evidence="1 2" key="1">
    <citation type="submission" date="2023-06" db="EMBL/GenBank/DDBJ databases">
        <title>Microbacterium sp. nov., isolated from a waste landfill.</title>
        <authorList>
            <person name="Wen W."/>
        </authorList>
    </citation>
    <scope>NUCLEOTIDE SEQUENCE [LARGE SCALE GENOMIC DNA]</scope>
    <source>
        <strain evidence="1 2">ASV49</strain>
    </source>
</reference>
<dbReference type="Proteomes" id="UP001235064">
    <property type="component" value="Unassembled WGS sequence"/>
</dbReference>
<evidence type="ECO:0000313" key="2">
    <source>
        <dbReference type="Proteomes" id="UP001235064"/>
    </source>
</evidence>
<protein>
    <recommendedName>
        <fullName evidence="3">XRE family transcriptional regulator</fullName>
    </recommendedName>
</protein>
<organism evidence="1 2">
    <name type="scientific">Microbacterium candidum</name>
    <dbReference type="NCBI Taxonomy" id="3041922"/>
    <lineage>
        <taxon>Bacteria</taxon>
        <taxon>Bacillati</taxon>
        <taxon>Actinomycetota</taxon>
        <taxon>Actinomycetes</taxon>
        <taxon>Micrococcales</taxon>
        <taxon>Microbacteriaceae</taxon>
        <taxon>Microbacterium</taxon>
    </lineage>
</organism>
<sequence>MSQNPTAGSSDRRADATFASAFSDALSARGVTLTALRHRLEGHGNRVSLAALSYWRSGARVPDLDDRREVIGDIEDVLGLAPGALAELATRRRPPAPLPQPDVRYRKDWGIDFPALVAEAQGALDTAPSSTFRALSMQQICDVREDGTLERAAVHLLLRCTGERIERFRWSTAAPDGFAVLPSVSAIEGGTLQGIHVSAGNRMVSAAVAPDRPLAQGDTAMLVLTFEYPPGHSAGRLAIVGVSQPARKLGNWVRFSPSGVPDWFVEVEVSPNGQRAEFRGLDAPTSIHQTRWNFGPGSISLEWGSGEPPELSARRAS</sequence>
<name>A0ABT7MTL5_9MICO</name>
<accession>A0ABT7MTL5</accession>